<evidence type="ECO:0000256" key="9">
    <source>
        <dbReference type="ARBA" id="ARBA00022967"/>
    </source>
</evidence>
<dbReference type="GO" id="GO:0005524">
    <property type="term" value="F:ATP binding"/>
    <property type="evidence" value="ECO:0007669"/>
    <property type="project" value="UniProtKB-UniRule"/>
</dbReference>
<keyword evidence="6 13" id="KW-0547">Nucleotide-binding</keyword>
<evidence type="ECO:0000259" key="16">
    <source>
        <dbReference type="Pfam" id="PF12409"/>
    </source>
</evidence>
<evidence type="ECO:0000256" key="1">
    <source>
        <dbReference type="ARBA" id="ARBA00004141"/>
    </source>
</evidence>
<dbReference type="GO" id="GO:0019829">
    <property type="term" value="F:ATPase-coupled monoatomic cation transmembrane transporter activity"/>
    <property type="evidence" value="ECO:0007669"/>
    <property type="project" value="UniProtKB-UniRule"/>
</dbReference>
<feature type="transmembrane region" description="Helical" evidence="13">
    <location>
        <begin position="1141"/>
        <end position="1162"/>
    </location>
</feature>
<keyword evidence="3" id="KW-0597">Phosphoprotein</keyword>
<evidence type="ECO:0000256" key="11">
    <source>
        <dbReference type="ARBA" id="ARBA00023136"/>
    </source>
</evidence>
<evidence type="ECO:0000256" key="8">
    <source>
        <dbReference type="ARBA" id="ARBA00022842"/>
    </source>
</evidence>
<evidence type="ECO:0000256" key="4">
    <source>
        <dbReference type="ARBA" id="ARBA00022692"/>
    </source>
</evidence>
<comment type="caution">
    <text evidence="17">The sequence shown here is derived from an EMBL/GenBank/DDBJ whole genome shotgun (WGS) entry which is preliminary data.</text>
</comment>
<dbReference type="Gene3D" id="3.40.50.1000">
    <property type="entry name" value="HAD superfamily/HAD-like"/>
    <property type="match status" value="1"/>
</dbReference>
<feature type="transmembrane region" description="Helical" evidence="13">
    <location>
        <begin position="1102"/>
        <end position="1121"/>
    </location>
</feature>
<evidence type="ECO:0000256" key="6">
    <source>
        <dbReference type="ARBA" id="ARBA00022741"/>
    </source>
</evidence>
<comment type="catalytic activity">
    <reaction evidence="12 13">
        <text>ATP + H2O = ADP + phosphate + H(+)</text>
        <dbReference type="Rhea" id="RHEA:13065"/>
        <dbReference type="ChEBI" id="CHEBI:15377"/>
        <dbReference type="ChEBI" id="CHEBI:15378"/>
        <dbReference type="ChEBI" id="CHEBI:30616"/>
        <dbReference type="ChEBI" id="CHEBI:43474"/>
        <dbReference type="ChEBI" id="CHEBI:456216"/>
    </reaction>
</comment>
<feature type="domain" description="P-type ATPase A" evidence="14">
    <location>
        <begin position="213"/>
        <end position="353"/>
    </location>
</feature>
<evidence type="ECO:0000259" key="14">
    <source>
        <dbReference type="Pfam" id="PF00122"/>
    </source>
</evidence>
<dbReference type="InterPro" id="IPR023214">
    <property type="entry name" value="HAD_sf"/>
</dbReference>
<feature type="transmembrane region" description="Helical" evidence="13">
    <location>
        <begin position="31"/>
        <end position="58"/>
    </location>
</feature>
<evidence type="ECO:0000259" key="15">
    <source>
        <dbReference type="Pfam" id="PF00690"/>
    </source>
</evidence>
<dbReference type="InterPro" id="IPR001757">
    <property type="entry name" value="P_typ_ATPase"/>
</dbReference>
<dbReference type="SFLD" id="SFLDS00003">
    <property type="entry name" value="Haloacid_Dehalogenase"/>
    <property type="match status" value="1"/>
</dbReference>
<evidence type="ECO:0000313" key="18">
    <source>
        <dbReference type="Proteomes" id="UP001151518"/>
    </source>
</evidence>
<accession>A0A9W8GA59</accession>
<evidence type="ECO:0000256" key="5">
    <source>
        <dbReference type="ARBA" id="ARBA00022723"/>
    </source>
</evidence>
<dbReference type="GO" id="GO:0006874">
    <property type="term" value="P:intracellular calcium ion homeostasis"/>
    <property type="evidence" value="ECO:0007669"/>
    <property type="project" value="TreeGrafter"/>
</dbReference>
<dbReference type="InterPro" id="IPR004014">
    <property type="entry name" value="ATPase_P-typ_cation-transptr_N"/>
</dbReference>
<keyword evidence="9 13" id="KW-1278">Translocase</keyword>
<dbReference type="Pfam" id="PF00690">
    <property type="entry name" value="Cation_ATPase_N"/>
    <property type="match status" value="1"/>
</dbReference>
<dbReference type="SFLD" id="SFLDF00027">
    <property type="entry name" value="p-type_atpase"/>
    <property type="match status" value="1"/>
</dbReference>
<dbReference type="NCBIfam" id="TIGR01657">
    <property type="entry name" value="P-ATPase-V"/>
    <property type="match status" value="1"/>
</dbReference>
<dbReference type="SUPFAM" id="SSF56784">
    <property type="entry name" value="HAD-like"/>
    <property type="match status" value="1"/>
</dbReference>
<dbReference type="GO" id="GO:0016887">
    <property type="term" value="F:ATP hydrolysis activity"/>
    <property type="evidence" value="ECO:0007669"/>
    <property type="project" value="InterPro"/>
</dbReference>
<dbReference type="AlphaFoldDB" id="A0A9W8GA59"/>
<reference evidence="17" key="1">
    <citation type="submission" date="2022-07" db="EMBL/GenBank/DDBJ databases">
        <title>Phylogenomic reconstructions and comparative analyses of Kickxellomycotina fungi.</title>
        <authorList>
            <person name="Reynolds N.K."/>
            <person name="Stajich J.E."/>
            <person name="Barry K."/>
            <person name="Grigoriev I.V."/>
            <person name="Crous P."/>
            <person name="Smith M.E."/>
        </authorList>
    </citation>
    <scope>NUCLEOTIDE SEQUENCE</scope>
    <source>
        <strain evidence="17">NRRL 3115</strain>
    </source>
</reference>
<dbReference type="SUPFAM" id="SSF81665">
    <property type="entry name" value="Calcium ATPase, transmembrane domain M"/>
    <property type="match status" value="1"/>
</dbReference>
<evidence type="ECO:0000256" key="3">
    <source>
        <dbReference type="ARBA" id="ARBA00022553"/>
    </source>
</evidence>
<dbReference type="Pfam" id="PF00122">
    <property type="entry name" value="E1-E2_ATPase"/>
    <property type="match status" value="1"/>
</dbReference>
<dbReference type="InterPro" id="IPR047819">
    <property type="entry name" value="P5A-ATPase_N"/>
</dbReference>
<dbReference type="PANTHER" id="PTHR45630">
    <property type="entry name" value="CATION-TRANSPORTING ATPASE-RELATED"/>
    <property type="match status" value="1"/>
</dbReference>
<dbReference type="InterPro" id="IPR036412">
    <property type="entry name" value="HAD-like_sf"/>
</dbReference>
<feature type="domain" description="Cation-transporting P-type ATPase N-terminal" evidence="15">
    <location>
        <begin position="121"/>
        <end position="170"/>
    </location>
</feature>
<dbReference type="OrthoDB" id="48943at2759"/>
<dbReference type="SFLD" id="SFLDG00002">
    <property type="entry name" value="C1.7:_P-type_atpase_like"/>
    <property type="match status" value="1"/>
</dbReference>
<keyword evidence="5 13" id="KW-0479">Metal-binding</keyword>
<keyword evidence="11 13" id="KW-0472">Membrane</keyword>
<dbReference type="Pfam" id="PF12409">
    <property type="entry name" value="P5-ATPase"/>
    <property type="match status" value="1"/>
</dbReference>
<feature type="domain" description="P5B-type ATPase N-terminal" evidence="16">
    <location>
        <begin position="17"/>
        <end position="112"/>
    </location>
</feature>
<feature type="transmembrane region" description="Helical" evidence="13">
    <location>
        <begin position="1021"/>
        <end position="1042"/>
    </location>
</feature>
<keyword evidence="4 13" id="KW-0812">Transmembrane</keyword>
<name>A0A9W8GA59_9FUNG</name>
<comment type="subcellular location">
    <subcellularLocation>
        <location evidence="1 13">Membrane</location>
        <topology evidence="1 13">Multi-pass membrane protein</topology>
    </subcellularLocation>
</comment>
<dbReference type="NCBIfam" id="TIGR01494">
    <property type="entry name" value="ATPase_P-type"/>
    <property type="match status" value="1"/>
</dbReference>
<evidence type="ECO:0000256" key="13">
    <source>
        <dbReference type="RuleBase" id="RU362082"/>
    </source>
</evidence>
<protein>
    <recommendedName>
        <fullName evidence="13">Cation-transporting ATPase</fullName>
        <ecNumber evidence="13">7.2.2.-</ecNumber>
    </recommendedName>
</protein>
<dbReference type="InterPro" id="IPR044492">
    <property type="entry name" value="P_typ_ATPase_HD_dom"/>
</dbReference>
<dbReference type="PRINTS" id="PR00119">
    <property type="entry name" value="CATATPASE"/>
</dbReference>
<dbReference type="SUPFAM" id="SSF81653">
    <property type="entry name" value="Calcium ATPase, transduction domain A"/>
    <property type="match status" value="1"/>
</dbReference>
<proteinExistence type="inferred from homology"/>
<evidence type="ECO:0000256" key="2">
    <source>
        <dbReference type="ARBA" id="ARBA00006000"/>
    </source>
</evidence>
<dbReference type="EC" id="7.2.2.-" evidence="13"/>
<dbReference type="FunFam" id="1.20.1110.10:FF:000023">
    <property type="entry name" value="Cation-transporting ATPase"/>
    <property type="match status" value="1"/>
</dbReference>
<dbReference type="PANTHER" id="PTHR45630:SF8">
    <property type="entry name" value="CATION-TRANSPORTING ATPASE"/>
    <property type="match status" value="1"/>
</dbReference>
<keyword evidence="8 13" id="KW-0460">Magnesium</keyword>
<dbReference type="Gene3D" id="2.70.150.10">
    <property type="entry name" value="Calcium-transporting ATPase, cytoplasmic transduction domain A"/>
    <property type="match status" value="1"/>
</dbReference>
<dbReference type="SUPFAM" id="SSF81660">
    <property type="entry name" value="Metal cation-transporting ATPase, ATP-binding domain N"/>
    <property type="match status" value="1"/>
</dbReference>
<dbReference type="InterPro" id="IPR059000">
    <property type="entry name" value="ATPase_P-type_domA"/>
</dbReference>
<feature type="transmembrane region" description="Helical" evidence="13">
    <location>
        <begin position="150"/>
        <end position="169"/>
    </location>
</feature>
<evidence type="ECO:0000256" key="7">
    <source>
        <dbReference type="ARBA" id="ARBA00022840"/>
    </source>
</evidence>
<feature type="transmembrane region" description="Helical" evidence="13">
    <location>
        <begin position="1072"/>
        <end position="1090"/>
    </location>
</feature>
<feature type="transmembrane region" description="Helical" evidence="13">
    <location>
        <begin position="367"/>
        <end position="387"/>
    </location>
</feature>
<dbReference type="FunFam" id="3.40.50.1000:FF:000068">
    <property type="entry name" value="Cation-transporting ATPase"/>
    <property type="match status" value="1"/>
</dbReference>
<keyword evidence="10 13" id="KW-1133">Transmembrane helix</keyword>
<dbReference type="InterPro" id="IPR023298">
    <property type="entry name" value="ATPase_P-typ_TM_dom_sf"/>
</dbReference>
<dbReference type="InterPro" id="IPR008250">
    <property type="entry name" value="ATPase_P-typ_transduc_dom_A_sf"/>
</dbReference>
<sequence length="1254" mass="139649">MSACGEQEAYLVQDDILVRFHGYKRSVPGNVLYWALVVCTGGILHVVNSWFNFINIWFTLKRTSIDKADYIHVLDDRNKYLDVVVVRVKRIEGDLFNAEKFVPISEWKDPNWSHSLSSVFPGLSDNTVEQRKKLFGQCIIDIQEKSYLRLLYEEIVNPFYIFQIASIIIWCFEQYYYYACAIFAISAISIGATLISTKRTMRKIREMAMHTCPVTVLRQGIWTEVQSSELVPGDIFDLGSPNFSTLPCDAVLFGGDCIVNESMLTGESTPESKYPLGLDSDLLRNIDMAAHTFKPSVSRHIIFAGTELVRVRKTKSMYGLLNNSADGHANMRAMAMVLRTGFSSTKGSLVRSILFPRSTKFQFYRDAFRFVGVLAFIAVIGFTANTINLHRLGVSVSAIAKKALDLITVIVPPALPASMSIGMSFAAKRLRKQGIFCISPSRINVASKVAVMCFDKTGTLTEDGLDLLGVHVANQSTGAFAQMYSGSKEITSSVKKAQDGNIIDCVGKTGITVINALATCHSLRLVNNTPIGDPLEVRMLEFSGWEMEEVSGSLEIVVRPPPGAELSLENSSDVFNDKINHKMHISGGAALLATGCLNSIRILKTFDFAPELRRASVLVQQQGAHNNIEAYVKGAPEVIRTLCRPLTIPSDYTRILEEYTQQGYRVIGLAGKHMSHMPAGTTDEMLVRGSVESDLVFMGFLVFENRLKQTTAPILNELRQAKVRVIMCTGDNPLTAVNVARECSLIQQDVHVFVPEVLETECLGLDKQPAANLDSNKHGDANNSFELGQRLPTFNIIWKESTGKQIMLDSEAMVPVAKDYTDTEAASLAEELSRSGRYCIAVTGDAFGLFMKHGLGSTAIWKHILMRGLVYARMSPEQKAALVEQLQELGYITGFCGDGANDCTALKTADIGISLSEAEASVAAPFTSRITDISCVTRVLKEGRCSISTSFACFKYMALYSMIQFTSCCLLYIYNVNLTDGQFLYVDLFTILPITMCMNQTKPFRTLVPKRPSASLISKKVLTSLIGNILLIVGFQVAVYFITEAQSWYHRPEPADPGDPDSTPLQGDINTSIYLFSSFQYLFTGIVFSIGPPYRQAAISNYIYVAVVIVLLLFDLWVLLVPVKGFFSLFGLVHVETSWRFVILGMVAANFVLCYAGERFVFPWLAPRLAKIFRFVKLIYSRTLSRGRKQQQQLQQPLIASNVLKTAENGRYNSYSICNSESECPRLWERLGQRENRREYKLFLQKMAGGSDWY</sequence>
<keyword evidence="7 13" id="KW-0067">ATP-binding</keyword>
<dbReference type="InterPro" id="IPR023299">
    <property type="entry name" value="ATPase_P-typ_cyto_dom_N"/>
</dbReference>
<dbReference type="PROSITE" id="PS01229">
    <property type="entry name" value="COF_2"/>
    <property type="match status" value="1"/>
</dbReference>
<evidence type="ECO:0000313" key="17">
    <source>
        <dbReference type="EMBL" id="KAJ2678092.1"/>
    </source>
</evidence>
<dbReference type="Pfam" id="PF13246">
    <property type="entry name" value="Cation_ATPase"/>
    <property type="match status" value="1"/>
</dbReference>
<evidence type="ECO:0000256" key="10">
    <source>
        <dbReference type="ARBA" id="ARBA00022989"/>
    </source>
</evidence>
<feature type="transmembrane region" description="Helical" evidence="13">
    <location>
        <begin position="175"/>
        <end position="195"/>
    </location>
</feature>
<feature type="transmembrane region" description="Helical" evidence="13">
    <location>
        <begin position="957"/>
        <end position="976"/>
    </location>
</feature>
<dbReference type="Gene3D" id="1.20.1110.10">
    <property type="entry name" value="Calcium-transporting ATPase, transmembrane domain"/>
    <property type="match status" value="1"/>
</dbReference>
<gene>
    <name evidence="17" type="ORF">GGI25_002596</name>
</gene>
<dbReference type="GO" id="GO:0140358">
    <property type="term" value="F:P-type transmembrane transporter activity"/>
    <property type="evidence" value="ECO:0007669"/>
    <property type="project" value="InterPro"/>
</dbReference>
<dbReference type="GO" id="GO:0046872">
    <property type="term" value="F:metal ion binding"/>
    <property type="evidence" value="ECO:0007669"/>
    <property type="project" value="UniProtKB-UniRule"/>
</dbReference>
<dbReference type="InterPro" id="IPR018303">
    <property type="entry name" value="ATPase_P-typ_P_site"/>
</dbReference>
<dbReference type="GO" id="GO:0016020">
    <property type="term" value="C:membrane"/>
    <property type="evidence" value="ECO:0007669"/>
    <property type="project" value="UniProtKB-SubCell"/>
</dbReference>
<dbReference type="InterPro" id="IPR006544">
    <property type="entry name" value="P-type_TPase_V"/>
</dbReference>
<comment type="similarity">
    <text evidence="2 13">Belongs to the cation transport ATPase (P-type) (TC 3.A.3) family. Type V subfamily.</text>
</comment>
<dbReference type="EMBL" id="JANBTW010000024">
    <property type="protein sequence ID" value="KAJ2678092.1"/>
    <property type="molecule type" value="Genomic_DNA"/>
</dbReference>
<organism evidence="17 18">
    <name type="scientific">Coemansia spiralis</name>
    <dbReference type="NCBI Taxonomy" id="417178"/>
    <lineage>
        <taxon>Eukaryota</taxon>
        <taxon>Fungi</taxon>
        <taxon>Fungi incertae sedis</taxon>
        <taxon>Zoopagomycota</taxon>
        <taxon>Kickxellomycotina</taxon>
        <taxon>Kickxellomycetes</taxon>
        <taxon>Kickxellales</taxon>
        <taxon>Kickxellaceae</taxon>
        <taxon>Coemansia</taxon>
    </lineage>
</organism>
<dbReference type="Proteomes" id="UP001151518">
    <property type="component" value="Unassembled WGS sequence"/>
</dbReference>
<dbReference type="Gene3D" id="3.40.1110.10">
    <property type="entry name" value="Calcium-transporting ATPase, cytoplasmic domain N"/>
    <property type="match status" value="1"/>
</dbReference>
<evidence type="ECO:0000256" key="12">
    <source>
        <dbReference type="ARBA" id="ARBA00049360"/>
    </source>
</evidence>
<dbReference type="PROSITE" id="PS00154">
    <property type="entry name" value="ATPASE_E1_E2"/>
    <property type="match status" value="1"/>
</dbReference>